<keyword evidence="1 3" id="KW-0597">Phosphoprotein</keyword>
<name>A0A1L3GH53_SYNAC</name>
<proteinExistence type="predicted"/>
<feature type="domain" description="Response regulatory" evidence="5">
    <location>
        <begin position="4"/>
        <end position="120"/>
    </location>
</feature>
<feature type="region of interest" description="Disordered" evidence="4">
    <location>
        <begin position="338"/>
        <end position="378"/>
    </location>
</feature>
<evidence type="ECO:0000256" key="1">
    <source>
        <dbReference type="ARBA" id="ARBA00022553"/>
    </source>
</evidence>
<dbReference type="Gene3D" id="3.40.50.2300">
    <property type="match status" value="1"/>
</dbReference>
<feature type="modified residue" description="4-aspartylphosphate" evidence="3">
    <location>
        <position position="53"/>
    </location>
</feature>
<feature type="compositionally biased region" description="Low complexity" evidence="4">
    <location>
        <begin position="359"/>
        <end position="369"/>
    </location>
</feature>
<keyword evidence="2" id="KW-0902">Two-component regulatory system</keyword>
<dbReference type="InterPro" id="IPR001789">
    <property type="entry name" value="Sig_transdc_resp-reg_receiver"/>
</dbReference>
<evidence type="ECO:0000313" key="7">
    <source>
        <dbReference type="Proteomes" id="UP000182264"/>
    </source>
</evidence>
<dbReference type="PANTHER" id="PTHR44591:SF14">
    <property type="entry name" value="PROTEIN PILG"/>
    <property type="match status" value="1"/>
</dbReference>
<feature type="compositionally biased region" description="Low complexity" evidence="4">
    <location>
        <begin position="339"/>
        <end position="352"/>
    </location>
</feature>
<dbReference type="GO" id="GO:0000160">
    <property type="term" value="P:phosphorelay signal transduction system"/>
    <property type="evidence" value="ECO:0007669"/>
    <property type="project" value="UniProtKB-KW"/>
</dbReference>
<feature type="region of interest" description="Disordered" evidence="4">
    <location>
        <begin position="204"/>
        <end position="230"/>
    </location>
</feature>
<dbReference type="SUPFAM" id="SSF52172">
    <property type="entry name" value="CheY-like"/>
    <property type="match status" value="1"/>
</dbReference>
<evidence type="ECO:0000256" key="3">
    <source>
        <dbReference type="PROSITE-ProRule" id="PRU00169"/>
    </source>
</evidence>
<evidence type="ECO:0000313" key="6">
    <source>
        <dbReference type="EMBL" id="APG25277.1"/>
    </source>
</evidence>
<dbReference type="OrthoDB" id="9780312at2"/>
<dbReference type="InterPro" id="IPR050595">
    <property type="entry name" value="Bact_response_regulator"/>
</dbReference>
<organism evidence="6 7">
    <name type="scientific">Syntrophotalea acetylenica</name>
    <name type="common">Pelobacter acetylenicus</name>
    <dbReference type="NCBI Taxonomy" id="29542"/>
    <lineage>
        <taxon>Bacteria</taxon>
        <taxon>Pseudomonadati</taxon>
        <taxon>Thermodesulfobacteriota</taxon>
        <taxon>Desulfuromonadia</taxon>
        <taxon>Desulfuromonadales</taxon>
        <taxon>Syntrophotaleaceae</taxon>
        <taxon>Syntrophotalea</taxon>
    </lineage>
</organism>
<dbReference type="SMART" id="SM00448">
    <property type="entry name" value="REC"/>
    <property type="match status" value="1"/>
</dbReference>
<accession>A0A1L3GH53</accession>
<dbReference type="Proteomes" id="UP000182264">
    <property type="component" value="Chromosome"/>
</dbReference>
<feature type="region of interest" description="Disordered" evidence="4">
    <location>
        <begin position="269"/>
        <end position="308"/>
    </location>
</feature>
<keyword evidence="7" id="KW-1185">Reference proteome</keyword>
<gene>
    <name evidence="6" type="ORF">A7E75_09830</name>
</gene>
<dbReference type="EMBL" id="CP015518">
    <property type="protein sequence ID" value="APG25277.1"/>
    <property type="molecule type" value="Genomic_DNA"/>
</dbReference>
<dbReference type="Pfam" id="PF00072">
    <property type="entry name" value="Response_reg"/>
    <property type="match status" value="1"/>
</dbReference>
<dbReference type="PANTHER" id="PTHR44591">
    <property type="entry name" value="STRESS RESPONSE REGULATOR PROTEIN 1"/>
    <property type="match status" value="1"/>
</dbReference>
<dbReference type="AlphaFoldDB" id="A0A1L3GH53"/>
<sequence length="443" mass="46855">MSRKLLLADDSITIQKVVGIIFANEDCDLAVVSDGDSALAAARSDRPDLIMADAIMPGKNGYELCSAIRQDPGLRDVPVLLLSGSFEPFDEDRARDAGIDDWIVKPFESQALLDKVEALLARGPRLAPPSAVSNVPAIPEFDDGFAGQATVADADMWQELEGADFAPVPDLTADEAGDLEPDLLDIADSFPADDEDLAAYSELPADEPHDIFASTPASAAGGDGEDDLLAQDDADDEGILFLDEDDILCEELTDDELAAERASDLAFESESELSWDAGEATASSSEAAAEISEAPEPVFSEPEPVFEAEPAAPVEDEVPSRDGLSFFQNAGLVEKLSQPAAASAATETTAPVSEPPDAGPDAEAAPTDETVGDGSGFVPSATEIEAQVRGISEEDLSRIVEKVAAGVIERLADTILERIAWEVVPDLAESMIRDEIRRITEKV</sequence>
<reference evidence="6 7" key="1">
    <citation type="journal article" date="2017" name="Genome Announc.">
        <title>Complete Genome Sequences of Two Acetylene-Fermenting Pelobacter acetylenicus Strains.</title>
        <authorList>
            <person name="Sutton J.M."/>
            <person name="Baesman S.M."/>
            <person name="Fierst J.L."/>
            <person name="Poret-Peterson A.T."/>
            <person name="Oremland R.S."/>
            <person name="Dunlap D.S."/>
            <person name="Akob D.M."/>
        </authorList>
    </citation>
    <scope>NUCLEOTIDE SEQUENCE [LARGE SCALE GENOMIC DNA]</scope>
    <source>
        <strain evidence="6 7">DSM 3247</strain>
    </source>
</reference>
<evidence type="ECO:0000256" key="2">
    <source>
        <dbReference type="ARBA" id="ARBA00023012"/>
    </source>
</evidence>
<dbReference type="RefSeq" id="WP_072287127.1">
    <property type="nucleotide sequence ID" value="NZ_CP015455.1"/>
</dbReference>
<evidence type="ECO:0000259" key="5">
    <source>
        <dbReference type="PROSITE" id="PS50110"/>
    </source>
</evidence>
<dbReference type="CDD" id="cd17546">
    <property type="entry name" value="REC_hyHK_CKI1_RcsC-like"/>
    <property type="match status" value="1"/>
</dbReference>
<feature type="compositionally biased region" description="Low complexity" evidence="4">
    <location>
        <begin position="277"/>
        <end position="308"/>
    </location>
</feature>
<protein>
    <recommendedName>
        <fullName evidence="5">Response regulatory domain-containing protein</fullName>
    </recommendedName>
</protein>
<dbReference type="PROSITE" id="PS50110">
    <property type="entry name" value="RESPONSE_REGULATORY"/>
    <property type="match status" value="1"/>
</dbReference>
<dbReference type="STRING" id="29542.A6070_03830"/>
<evidence type="ECO:0000256" key="4">
    <source>
        <dbReference type="SAM" id="MobiDB-lite"/>
    </source>
</evidence>
<dbReference type="InterPro" id="IPR011006">
    <property type="entry name" value="CheY-like_superfamily"/>
</dbReference>